<gene>
    <name evidence="1" type="ORF">SAMN05660235_02826</name>
</gene>
<dbReference type="OrthoDB" id="1685215at2"/>
<proteinExistence type="predicted"/>
<organism evidence="1 2">
    <name type="scientific">Sporolituus thermophilus DSM 23256</name>
    <dbReference type="NCBI Taxonomy" id="1123285"/>
    <lineage>
        <taxon>Bacteria</taxon>
        <taxon>Bacillati</taxon>
        <taxon>Bacillota</taxon>
        <taxon>Negativicutes</taxon>
        <taxon>Selenomonadales</taxon>
        <taxon>Sporomusaceae</taxon>
        <taxon>Sporolituus</taxon>
    </lineage>
</organism>
<accession>A0A1G7P3N5</accession>
<dbReference type="AlphaFoldDB" id="A0A1G7P3N5"/>
<evidence type="ECO:0000313" key="1">
    <source>
        <dbReference type="EMBL" id="SDF80916.1"/>
    </source>
</evidence>
<dbReference type="EMBL" id="FNBU01000031">
    <property type="protein sequence ID" value="SDF80916.1"/>
    <property type="molecule type" value="Genomic_DNA"/>
</dbReference>
<evidence type="ECO:0008006" key="3">
    <source>
        <dbReference type="Google" id="ProtNLM"/>
    </source>
</evidence>
<reference evidence="2" key="1">
    <citation type="submission" date="2016-10" db="EMBL/GenBank/DDBJ databases">
        <authorList>
            <person name="Varghese N."/>
            <person name="Submissions S."/>
        </authorList>
    </citation>
    <scope>NUCLEOTIDE SEQUENCE [LARGE SCALE GENOMIC DNA]</scope>
    <source>
        <strain evidence="2">DSM 23256</strain>
    </source>
</reference>
<dbReference type="Proteomes" id="UP000243333">
    <property type="component" value="Unassembled WGS sequence"/>
</dbReference>
<sequence>MKIKELDVVRLKDGREGTVLEVYTDPVAFLIETDEDMSLWPTVGPDEIVEITYHSK</sequence>
<keyword evidence="2" id="KW-1185">Reference proteome</keyword>
<protein>
    <recommendedName>
        <fullName evidence="3">DUF4926 domain-containing protein</fullName>
    </recommendedName>
</protein>
<evidence type="ECO:0000313" key="2">
    <source>
        <dbReference type="Proteomes" id="UP000243333"/>
    </source>
</evidence>
<dbReference type="RefSeq" id="WP_143005908.1">
    <property type="nucleotide sequence ID" value="NZ_FNBU01000031.1"/>
</dbReference>
<name>A0A1G7P3N5_9FIRM</name>